<sequence>MKIAFCGKGGVGKSTVAALLCRALREEGLSVLAIDADPSPHLGRLLGFSEEEKLTPLSEMRELLAERAEKAGPYYTLNPRIEDLPERFMLTRDGLKLMVLGAIREAGGGCACPEQTVLRRLLSHLILQAREAVVVDMEAGVEHFGRGTVVPMDFILVVTQPYRGSLETAKQILRLARELELKNVLVVGNAVRTTEDEAFIEKTLGQSPVLSFPEDPQVAAAEREGRSLLEVEGPAVEAARRLARILLSHGA</sequence>
<evidence type="ECO:0000256" key="2">
    <source>
        <dbReference type="ARBA" id="ARBA00022840"/>
    </source>
</evidence>
<evidence type="ECO:0000259" key="3">
    <source>
        <dbReference type="Pfam" id="PF01656"/>
    </source>
</evidence>
<keyword evidence="2" id="KW-0067">ATP-binding</keyword>
<dbReference type="GO" id="GO:0005829">
    <property type="term" value="C:cytosol"/>
    <property type="evidence" value="ECO:0007669"/>
    <property type="project" value="TreeGrafter"/>
</dbReference>
<reference evidence="4 5" key="1">
    <citation type="submission" date="2019-08" db="EMBL/GenBank/DDBJ databases">
        <title>Complete genome sequence of Thermosulfurimonas marina SU872T, an anaerobic thermophilic chemolithoautotrophic bacterium isolated from a shallow marine hydrothermal vent.</title>
        <authorList>
            <person name="Allioux M."/>
            <person name="Jebbar M."/>
            <person name="Slobodkina G."/>
            <person name="Slobodkin A."/>
            <person name="Moalic Y."/>
            <person name="Frolova A."/>
            <person name="Shao Z."/>
            <person name="Alain K."/>
        </authorList>
    </citation>
    <scope>NUCLEOTIDE SEQUENCE [LARGE SCALE GENOMIC DNA]</scope>
    <source>
        <strain evidence="4 5">SU872</strain>
    </source>
</reference>
<keyword evidence="5" id="KW-1185">Reference proteome</keyword>
<dbReference type="InterPro" id="IPR027417">
    <property type="entry name" value="P-loop_NTPase"/>
</dbReference>
<evidence type="ECO:0000313" key="4">
    <source>
        <dbReference type="EMBL" id="QJA06134.1"/>
    </source>
</evidence>
<evidence type="ECO:0000256" key="1">
    <source>
        <dbReference type="ARBA" id="ARBA00022741"/>
    </source>
</evidence>
<dbReference type="InterPro" id="IPR050625">
    <property type="entry name" value="ParA/MinD_ATPase"/>
</dbReference>
<dbReference type="InterPro" id="IPR014433">
    <property type="entry name" value="CooC"/>
</dbReference>
<evidence type="ECO:0000313" key="5">
    <source>
        <dbReference type="Proteomes" id="UP000501253"/>
    </source>
</evidence>
<dbReference type="Proteomes" id="UP000501253">
    <property type="component" value="Chromosome"/>
</dbReference>
<dbReference type="PANTHER" id="PTHR43384:SF6">
    <property type="entry name" value="SEPTUM SITE-DETERMINING PROTEIN MIND HOMOLOG, CHLOROPLASTIC"/>
    <property type="match status" value="1"/>
</dbReference>
<dbReference type="Pfam" id="PF01656">
    <property type="entry name" value="CbiA"/>
    <property type="match status" value="1"/>
</dbReference>
<protein>
    <submittedName>
        <fullName evidence="4">P-loop NTPase</fullName>
    </submittedName>
</protein>
<accession>A0A6H1WSK3</accession>
<dbReference type="InterPro" id="IPR002586">
    <property type="entry name" value="CobQ/CobB/MinD/ParA_Nub-bd_dom"/>
</dbReference>
<dbReference type="SUPFAM" id="SSF52540">
    <property type="entry name" value="P-loop containing nucleoside triphosphate hydrolases"/>
    <property type="match status" value="1"/>
</dbReference>
<dbReference type="KEGG" id="tmai:FVE67_04680"/>
<dbReference type="PANTHER" id="PTHR43384">
    <property type="entry name" value="SEPTUM SITE-DETERMINING PROTEIN MIND HOMOLOG, CHLOROPLASTIC-RELATED"/>
    <property type="match status" value="1"/>
</dbReference>
<keyword evidence="1" id="KW-0547">Nucleotide-binding</keyword>
<dbReference type="GO" id="GO:0009898">
    <property type="term" value="C:cytoplasmic side of plasma membrane"/>
    <property type="evidence" value="ECO:0007669"/>
    <property type="project" value="TreeGrafter"/>
</dbReference>
<dbReference type="GO" id="GO:0005524">
    <property type="term" value="F:ATP binding"/>
    <property type="evidence" value="ECO:0007669"/>
    <property type="project" value="UniProtKB-KW"/>
</dbReference>
<dbReference type="AlphaFoldDB" id="A0A6H1WSK3"/>
<organism evidence="4 5">
    <name type="scientific">Thermosulfurimonas marina</name>
    <dbReference type="NCBI Taxonomy" id="2047767"/>
    <lineage>
        <taxon>Bacteria</taxon>
        <taxon>Pseudomonadati</taxon>
        <taxon>Thermodesulfobacteriota</taxon>
        <taxon>Thermodesulfobacteria</taxon>
        <taxon>Thermodesulfobacteriales</taxon>
        <taxon>Thermodesulfobacteriaceae</taxon>
        <taxon>Thermosulfurimonas</taxon>
    </lineage>
</organism>
<dbReference type="Gene3D" id="3.40.50.300">
    <property type="entry name" value="P-loop containing nucleotide triphosphate hydrolases"/>
    <property type="match status" value="1"/>
</dbReference>
<feature type="domain" description="CobQ/CobB/MinD/ParA nucleotide binding" evidence="3">
    <location>
        <begin position="7"/>
        <end position="227"/>
    </location>
</feature>
<gene>
    <name evidence="4" type="ORF">FVE67_04680</name>
</gene>
<dbReference type="PIRSF" id="PIRSF005647">
    <property type="entry name" value="CooC"/>
    <property type="match status" value="1"/>
</dbReference>
<dbReference type="RefSeq" id="WP_168719481.1">
    <property type="nucleotide sequence ID" value="NZ_CP042909.1"/>
</dbReference>
<proteinExistence type="predicted"/>
<dbReference type="GO" id="GO:0016887">
    <property type="term" value="F:ATP hydrolysis activity"/>
    <property type="evidence" value="ECO:0007669"/>
    <property type="project" value="TreeGrafter"/>
</dbReference>
<dbReference type="GO" id="GO:0051782">
    <property type="term" value="P:negative regulation of cell division"/>
    <property type="evidence" value="ECO:0007669"/>
    <property type="project" value="TreeGrafter"/>
</dbReference>
<name>A0A6H1WSK3_9BACT</name>
<dbReference type="EMBL" id="CP042909">
    <property type="protein sequence ID" value="QJA06134.1"/>
    <property type="molecule type" value="Genomic_DNA"/>
</dbReference>